<dbReference type="SUPFAM" id="SSF50129">
    <property type="entry name" value="GroES-like"/>
    <property type="match status" value="1"/>
</dbReference>
<dbReference type="PROSITE" id="PS01162">
    <property type="entry name" value="QOR_ZETA_CRYSTAL"/>
    <property type="match status" value="1"/>
</dbReference>
<dbReference type="InterPro" id="IPR013154">
    <property type="entry name" value="ADH-like_N"/>
</dbReference>
<evidence type="ECO:0000313" key="4">
    <source>
        <dbReference type="Proteomes" id="UP000549971"/>
    </source>
</evidence>
<keyword evidence="1" id="KW-0560">Oxidoreductase</keyword>
<proteinExistence type="predicted"/>
<dbReference type="InterPro" id="IPR036291">
    <property type="entry name" value="NAD(P)-bd_dom_sf"/>
</dbReference>
<organism evidence="3 4">
    <name type="scientific">Kribbella italica</name>
    <dbReference type="NCBI Taxonomy" id="1540520"/>
    <lineage>
        <taxon>Bacteria</taxon>
        <taxon>Bacillati</taxon>
        <taxon>Actinomycetota</taxon>
        <taxon>Actinomycetes</taxon>
        <taxon>Propionibacteriales</taxon>
        <taxon>Kribbellaceae</taxon>
        <taxon>Kribbella</taxon>
    </lineage>
</organism>
<dbReference type="InterPro" id="IPR002364">
    <property type="entry name" value="Quin_OxRdtase/zeta-crystal_CS"/>
</dbReference>
<dbReference type="EMBL" id="JACHMY010000001">
    <property type="protein sequence ID" value="MBB5835947.1"/>
    <property type="molecule type" value="Genomic_DNA"/>
</dbReference>
<accession>A0A7W9J6D3</accession>
<evidence type="ECO:0000256" key="1">
    <source>
        <dbReference type="ARBA" id="ARBA00023002"/>
    </source>
</evidence>
<dbReference type="RefSeq" id="WP_184795524.1">
    <property type="nucleotide sequence ID" value="NZ_JACHMY010000001.1"/>
</dbReference>
<keyword evidence="4" id="KW-1185">Reference proteome</keyword>
<dbReference type="GO" id="GO:0016491">
    <property type="term" value="F:oxidoreductase activity"/>
    <property type="evidence" value="ECO:0007669"/>
    <property type="project" value="UniProtKB-KW"/>
</dbReference>
<dbReference type="AlphaFoldDB" id="A0A7W9J6D3"/>
<dbReference type="Pfam" id="PF13602">
    <property type="entry name" value="ADH_zinc_N_2"/>
    <property type="match status" value="1"/>
</dbReference>
<dbReference type="InterPro" id="IPR020843">
    <property type="entry name" value="ER"/>
</dbReference>
<dbReference type="Gene3D" id="3.90.180.10">
    <property type="entry name" value="Medium-chain alcohol dehydrogenases, catalytic domain"/>
    <property type="match status" value="1"/>
</dbReference>
<dbReference type="Pfam" id="PF08240">
    <property type="entry name" value="ADH_N"/>
    <property type="match status" value="1"/>
</dbReference>
<evidence type="ECO:0000259" key="2">
    <source>
        <dbReference type="SMART" id="SM00829"/>
    </source>
</evidence>
<name>A0A7W9J6D3_9ACTN</name>
<dbReference type="Proteomes" id="UP000549971">
    <property type="component" value="Unassembled WGS sequence"/>
</dbReference>
<feature type="domain" description="Enoyl reductase (ER)" evidence="2">
    <location>
        <begin position="10"/>
        <end position="315"/>
    </location>
</feature>
<dbReference type="CDD" id="cd08267">
    <property type="entry name" value="MDR1"/>
    <property type="match status" value="1"/>
</dbReference>
<dbReference type="InterPro" id="IPR011032">
    <property type="entry name" value="GroES-like_sf"/>
</dbReference>
<dbReference type="GO" id="GO:0008270">
    <property type="term" value="F:zinc ion binding"/>
    <property type="evidence" value="ECO:0007669"/>
    <property type="project" value="InterPro"/>
</dbReference>
<comment type="caution">
    <text evidence="3">The sequence shown here is derived from an EMBL/GenBank/DDBJ whole genome shotgun (WGS) entry which is preliminary data.</text>
</comment>
<protein>
    <submittedName>
        <fullName evidence="3">NADPH:quinone reductase-like Zn-dependent oxidoreductase</fullName>
    </submittedName>
</protein>
<dbReference type="PANTHER" id="PTHR11695:SF294">
    <property type="entry name" value="RETICULON-4-INTERACTING PROTEIN 1, MITOCHONDRIAL"/>
    <property type="match status" value="1"/>
</dbReference>
<dbReference type="Gene3D" id="3.40.50.720">
    <property type="entry name" value="NAD(P)-binding Rossmann-like Domain"/>
    <property type="match status" value="1"/>
</dbReference>
<gene>
    <name evidence="3" type="ORF">HDA39_002681</name>
</gene>
<dbReference type="SMART" id="SM00829">
    <property type="entry name" value="PKS_ER"/>
    <property type="match status" value="1"/>
</dbReference>
<dbReference type="PANTHER" id="PTHR11695">
    <property type="entry name" value="ALCOHOL DEHYDROGENASE RELATED"/>
    <property type="match status" value="1"/>
</dbReference>
<dbReference type="SUPFAM" id="SSF51735">
    <property type="entry name" value="NAD(P)-binding Rossmann-fold domains"/>
    <property type="match status" value="1"/>
</dbReference>
<sequence>MRAVVQDRYGPPEVLRVEEIDQPVAGGNQVLVKVVAAGVDQGTWHLMAGEPRMVRLAIGLRRPRMRVSGRDVAGVVEAVGPGVTSLAVGDEVYGTCESGSFAEYAVGRTGQLTRKPANLTFEQAAAVPISAGTALQGLRGIKPGERVLVLGAAGGVGSYGVQLAKAAGAHVTGVSSTAKLDLVRELGADEALDYTRDELPAAAYDFILDTGGNRSLKILRRALKPKGRVVIIGSETKGPLGGMSRILWAALLSLVVSQQLRGLISTERAEDYAELRALIESGKVTPAIDRTYPLDEAAAAIHHLRDGHPRGKLVITI</sequence>
<dbReference type="InterPro" id="IPR050700">
    <property type="entry name" value="YIM1/Zinc_Alcohol_DH_Fams"/>
</dbReference>
<evidence type="ECO:0000313" key="3">
    <source>
        <dbReference type="EMBL" id="MBB5835947.1"/>
    </source>
</evidence>
<reference evidence="3 4" key="1">
    <citation type="submission" date="2020-08" db="EMBL/GenBank/DDBJ databases">
        <title>Sequencing the genomes of 1000 actinobacteria strains.</title>
        <authorList>
            <person name="Klenk H.-P."/>
        </authorList>
    </citation>
    <scope>NUCLEOTIDE SEQUENCE [LARGE SCALE GENOMIC DNA]</scope>
    <source>
        <strain evidence="3 4">DSM 28967</strain>
    </source>
</reference>